<sequence>MEPNMDHPHHPPPGHGHPPPQHGHFERTTAEFFNHTSARRIDTQCVIAATLKRQYPSLELTIAPIYSANLLGFAAAGHATITPLTEDLCSSANKYPTSLSTTSYVPPARRIDNSPGFLVKDIIFAKYLLKWQSKEFILYIVDGRDGASAYPHLKNNYILAPSTHLSESLLLAAGKWSDSLLNEIWVYDHGRWEKSRELWESIQGASWENVILDGDMKEALIQDHLNFFESKETYKKLKVPWKRGVIYWGPPGNGKTISIKAMMKTLLDRDESVPSLYVRSLVSYAGPEYALSQIFQKARQFAPCYLIFEDLDSLVTDNVRSYFLNEVDGLKSNDGIFMIGSTNHLERLDPGISKRPSRFDRKYLFPNPDLKQRVAYCKFWQNKLKGNETIEFPDVLTQKIAEITDDFSFAYIQEAFVASLLTIARDSKEKEEILANSGIEDDWERLTLEDSDGSDDGGDDGDDEDLDKYVLWVEIKKQVAILREGIEHED</sequence>
<evidence type="ECO:0000256" key="1">
    <source>
        <dbReference type="SAM" id="MobiDB-lite"/>
    </source>
</evidence>
<accession>A0AAJ0HZ48</accession>
<dbReference type="PANTHER" id="PTHR23077">
    <property type="entry name" value="AAA-FAMILY ATPASE"/>
    <property type="match status" value="1"/>
</dbReference>
<dbReference type="InterPro" id="IPR027417">
    <property type="entry name" value="P-loop_NTPase"/>
</dbReference>
<feature type="domain" description="ATPase AAA-type core" evidence="2">
    <location>
        <begin position="246"/>
        <end position="366"/>
    </location>
</feature>
<name>A0AAJ0HZ48_9PEZI</name>
<dbReference type="GO" id="GO:1990275">
    <property type="term" value="F:preribosome binding"/>
    <property type="evidence" value="ECO:0007669"/>
    <property type="project" value="TreeGrafter"/>
</dbReference>
<feature type="compositionally biased region" description="Pro residues" evidence="1">
    <location>
        <begin position="11"/>
        <end position="21"/>
    </location>
</feature>
<dbReference type="Pfam" id="PF00004">
    <property type="entry name" value="AAA"/>
    <property type="match status" value="1"/>
</dbReference>
<dbReference type="GO" id="GO:0042254">
    <property type="term" value="P:ribosome biogenesis"/>
    <property type="evidence" value="ECO:0007669"/>
    <property type="project" value="TreeGrafter"/>
</dbReference>
<evidence type="ECO:0000313" key="4">
    <source>
        <dbReference type="Proteomes" id="UP001285908"/>
    </source>
</evidence>
<keyword evidence="3" id="KW-0378">Hydrolase</keyword>
<dbReference type="RefSeq" id="XP_062688507.1">
    <property type="nucleotide sequence ID" value="XM_062833988.1"/>
</dbReference>
<dbReference type="Gene3D" id="1.10.8.60">
    <property type="match status" value="1"/>
</dbReference>
<dbReference type="FunFam" id="3.40.50.300:FF:002838">
    <property type="entry name" value="Uncharacterized ATPase YjoB"/>
    <property type="match status" value="1"/>
</dbReference>
<dbReference type="CDD" id="cd19481">
    <property type="entry name" value="RecA-like_protease"/>
    <property type="match status" value="1"/>
</dbReference>
<evidence type="ECO:0000313" key="3">
    <source>
        <dbReference type="EMBL" id="KAK3485744.1"/>
    </source>
</evidence>
<evidence type="ECO:0000259" key="2">
    <source>
        <dbReference type="Pfam" id="PF00004"/>
    </source>
</evidence>
<feature type="region of interest" description="Disordered" evidence="1">
    <location>
        <begin position="1"/>
        <end position="25"/>
    </location>
</feature>
<reference evidence="3 4" key="1">
    <citation type="journal article" date="2023" name="Mol. Phylogenet. Evol.">
        <title>Genome-scale phylogeny and comparative genomics of the fungal order Sordariales.</title>
        <authorList>
            <person name="Hensen N."/>
            <person name="Bonometti L."/>
            <person name="Westerberg I."/>
            <person name="Brannstrom I.O."/>
            <person name="Guillou S."/>
            <person name="Cros-Aarteil S."/>
            <person name="Calhoun S."/>
            <person name="Haridas S."/>
            <person name="Kuo A."/>
            <person name="Mondo S."/>
            <person name="Pangilinan J."/>
            <person name="Riley R."/>
            <person name="LaButti K."/>
            <person name="Andreopoulos B."/>
            <person name="Lipzen A."/>
            <person name="Chen C."/>
            <person name="Yan M."/>
            <person name="Daum C."/>
            <person name="Ng V."/>
            <person name="Clum A."/>
            <person name="Steindorff A."/>
            <person name="Ohm R.A."/>
            <person name="Martin F."/>
            <person name="Silar P."/>
            <person name="Natvig D.O."/>
            <person name="Lalanne C."/>
            <person name="Gautier V."/>
            <person name="Ament-Velasquez S.L."/>
            <person name="Kruys A."/>
            <person name="Hutchinson M.I."/>
            <person name="Powell A.J."/>
            <person name="Barry K."/>
            <person name="Miller A.N."/>
            <person name="Grigoriev I.V."/>
            <person name="Debuchy R."/>
            <person name="Gladieux P."/>
            <person name="Hiltunen Thoren M."/>
            <person name="Johannesson H."/>
        </authorList>
    </citation>
    <scope>NUCLEOTIDE SEQUENCE [LARGE SCALE GENOMIC DNA]</scope>
    <source>
        <strain evidence="3 4">FGSC 10403</strain>
    </source>
</reference>
<keyword evidence="4" id="KW-1185">Reference proteome</keyword>
<gene>
    <name evidence="3" type="ORF">B0T23DRAFT_237763</name>
</gene>
<dbReference type="GO" id="GO:0005634">
    <property type="term" value="C:nucleus"/>
    <property type="evidence" value="ECO:0007669"/>
    <property type="project" value="TreeGrafter"/>
</dbReference>
<dbReference type="GO" id="GO:0005524">
    <property type="term" value="F:ATP binding"/>
    <property type="evidence" value="ECO:0007669"/>
    <property type="project" value="InterPro"/>
</dbReference>
<dbReference type="Gene3D" id="3.40.50.300">
    <property type="entry name" value="P-loop containing nucleotide triphosphate hydrolases"/>
    <property type="match status" value="1"/>
</dbReference>
<feature type="region of interest" description="Disordered" evidence="1">
    <location>
        <begin position="445"/>
        <end position="465"/>
    </location>
</feature>
<dbReference type="Proteomes" id="UP001285908">
    <property type="component" value="Unassembled WGS sequence"/>
</dbReference>
<dbReference type="InterPro" id="IPR050168">
    <property type="entry name" value="AAA_ATPase_domain"/>
</dbReference>
<dbReference type="EMBL" id="JAULSX010000009">
    <property type="protein sequence ID" value="KAK3485744.1"/>
    <property type="molecule type" value="Genomic_DNA"/>
</dbReference>
<organism evidence="3 4">
    <name type="scientific">Neurospora hispaniola</name>
    <dbReference type="NCBI Taxonomy" id="588809"/>
    <lineage>
        <taxon>Eukaryota</taxon>
        <taxon>Fungi</taxon>
        <taxon>Dikarya</taxon>
        <taxon>Ascomycota</taxon>
        <taxon>Pezizomycotina</taxon>
        <taxon>Sordariomycetes</taxon>
        <taxon>Sordariomycetidae</taxon>
        <taxon>Sordariales</taxon>
        <taxon>Sordariaceae</taxon>
        <taxon>Neurospora</taxon>
    </lineage>
</organism>
<dbReference type="AlphaFoldDB" id="A0AAJ0HZ48"/>
<dbReference type="SUPFAM" id="SSF52540">
    <property type="entry name" value="P-loop containing nucleoside triphosphate hydrolases"/>
    <property type="match status" value="1"/>
</dbReference>
<dbReference type="GeneID" id="87871610"/>
<comment type="caution">
    <text evidence="3">The sequence shown here is derived from an EMBL/GenBank/DDBJ whole genome shotgun (WGS) entry which is preliminary data.</text>
</comment>
<dbReference type="PANTHER" id="PTHR23077:SF132">
    <property type="entry name" value="ATP-DEPENDENT ZN PROTEASE"/>
    <property type="match status" value="1"/>
</dbReference>
<dbReference type="GO" id="GO:0016887">
    <property type="term" value="F:ATP hydrolysis activity"/>
    <property type="evidence" value="ECO:0007669"/>
    <property type="project" value="InterPro"/>
</dbReference>
<dbReference type="InterPro" id="IPR003959">
    <property type="entry name" value="ATPase_AAA_core"/>
</dbReference>
<proteinExistence type="predicted"/>
<protein>
    <submittedName>
        <fullName evidence="3">P-loop containing nucleoside triphosphate hydrolase protein</fullName>
    </submittedName>
</protein>
<dbReference type="GO" id="GO:0003723">
    <property type="term" value="F:RNA binding"/>
    <property type="evidence" value="ECO:0007669"/>
    <property type="project" value="TreeGrafter"/>
</dbReference>